<keyword evidence="1" id="KW-1133">Transmembrane helix</keyword>
<feature type="transmembrane region" description="Helical" evidence="1">
    <location>
        <begin position="93"/>
        <end position="108"/>
    </location>
</feature>
<gene>
    <name evidence="3" type="ORF">SAMN05216245_102107</name>
</gene>
<feature type="signal peptide" evidence="2">
    <location>
        <begin position="1"/>
        <end position="19"/>
    </location>
</feature>
<keyword evidence="2" id="KW-0732">Signal</keyword>
<proteinExistence type="predicted"/>
<dbReference type="RefSeq" id="WP_093912693.1">
    <property type="nucleotide sequence ID" value="NZ_FONL01000002.1"/>
</dbReference>
<evidence type="ECO:0000256" key="2">
    <source>
        <dbReference type="SAM" id="SignalP"/>
    </source>
</evidence>
<keyword evidence="4" id="KW-1185">Reference proteome</keyword>
<organism evidence="3 4">
    <name type="scientific">Succiniclasticum ruminis DSM 9236</name>
    <dbReference type="NCBI Taxonomy" id="1123323"/>
    <lineage>
        <taxon>Bacteria</taxon>
        <taxon>Bacillati</taxon>
        <taxon>Bacillota</taxon>
        <taxon>Negativicutes</taxon>
        <taxon>Acidaminococcales</taxon>
        <taxon>Acidaminococcaceae</taxon>
        <taxon>Succiniclasticum</taxon>
    </lineage>
</organism>
<evidence type="ECO:0000313" key="3">
    <source>
        <dbReference type="EMBL" id="SFE16403.1"/>
    </source>
</evidence>
<dbReference type="Proteomes" id="UP000198896">
    <property type="component" value="Unassembled WGS sequence"/>
</dbReference>
<feature type="chain" id="PRO_5038807423" evidence="2">
    <location>
        <begin position="20"/>
        <end position="111"/>
    </location>
</feature>
<feature type="transmembrane region" description="Helical" evidence="1">
    <location>
        <begin position="62"/>
        <end position="87"/>
    </location>
</feature>
<reference evidence="3 4" key="1">
    <citation type="submission" date="2016-10" db="EMBL/GenBank/DDBJ databases">
        <authorList>
            <person name="de Groot N.N."/>
        </authorList>
    </citation>
    <scope>NUCLEOTIDE SEQUENCE [LARGE SCALE GENOMIC DNA]</scope>
    <source>
        <strain evidence="3 4">DSM 9236</strain>
    </source>
</reference>
<sequence length="111" mass="12285">MKSWFLCVVLFLINNVALARPAMSDVYDSSGDVFSYIAFFAFLYVAGWIIKKITGIKDDSNTIGYGLLALIVIVGIVIVYGFGTAFIGVAKKYPLLAIAVVAFYWWALKKK</sequence>
<evidence type="ECO:0000313" key="4">
    <source>
        <dbReference type="Proteomes" id="UP000198896"/>
    </source>
</evidence>
<dbReference type="AlphaFoldDB" id="A0A1I1YE68"/>
<keyword evidence="1" id="KW-0472">Membrane</keyword>
<evidence type="ECO:0000256" key="1">
    <source>
        <dbReference type="SAM" id="Phobius"/>
    </source>
</evidence>
<keyword evidence="1" id="KW-0812">Transmembrane</keyword>
<feature type="transmembrane region" description="Helical" evidence="1">
    <location>
        <begin position="34"/>
        <end position="50"/>
    </location>
</feature>
<dbReference type="EMBL" id="FONL01000002">
    <property type="protein sequence ID" value="SFE16403.1"/>
    <property type="molecule type" value="Genomic_DNA"/>
</dbReference>
<name>A0A1I1YE68_9FIRM</name>
<accession>A0A1I1YE68</accession>
<protein>
    <submittedName>
        <fullName evidence="3">Uncharacterized protein</fullName>
    </submittedName>
</protein>